<name>A0AAU9DSY2_9LACO</name>
<proteinExistence type="inferred from homology"/>
<evidence type="ECO:0000259" key="3">
    <source>
        <dbReference type="Pfam" id="PF02525"/>
    </source>
</evidence>
<sequence>MNILIIYTYPNHQSLNHKLLTTVKENIKSGNQVKVLDLYEENFDPSLRFDKEHPRHLMKNRPEMKKYQDLITWADDLIFIFPIWWAGAPALLKGFIDQVFSQGFAYAYKGRLMVGLLKNKRAWIITTCNAPRISAPFLQDYGRSLQWFVLKACGFGKVQRDILYSAEKNDRIREKFIKKIQRKAEKI</sequence>
<accession>A0AAU9DSY2</accession>
<dbReference type="InterPro" id="IPR051545">
    <property type="entry name" value="NAD(P)H_dehydrogenase_qn"/>
</dbReference>
<dbReference type="SUPFAM" id="SSF52218">
    <property type="entry name" value="Flavoproteins"/>
    <property type="match status" value="1"/>
</dbReference>
<dbReference type="InterPro" id="IPR029039">
    <property type="entry name" value="Flavoprotein-like_sf"/>
</dbReference>
<feature type="domain" description="Flavodoxin-like fold" evidence="3">
    <location>
        <begin position="1"/>
        <end position="181"/>
    </location>
</feature>
<evidence type="ECO:0000313" key="5">
    <source>
        <dbReference type="Proteomes" id="UP001321861"/>
    </source>
</evidence>
<dbReference type="KEGG" id="xap:XA3_16500"/>
<dbReference type="RefSeq" id="WP_317635016.1">
    <property type="nucleotide sequence ID" value="NZ_AP026802.1"/>
</dbReference>
<dbReference type="InterPro" id="IPR003680">
    <property type="entry name" value="Flavodoxin_fold"/>
</dbReference>
<reference evidence="4 5" key="1">
    <citation type="journal article" date="2023" name="Microbiol. Spectr.">
        <title>Symbiosis of Carpenter Bees with Uncharacterized Lactic Acid Bacteria Showing NAD Auxotrophy.</title>
        <authorList>
            <person name="Kawasaki S."/>
            <person name="Ozawa K."/>
            <person name="Mori T."/>
            <person name="Yamamoto A."/>
            <person name="Ito M."/>
            <person name="Ohkuma M."/>
            <person name="Sakamoto M."/>
            <person name="Matsutani M."/>
        </authorList>
    </citation>
    <scope>NUCLEOTIDE SEQUENCE [LARGE SCALE GENOMIC DNA]</scope>
    <source>
        <strain evidence="4 5">XA3</strain>
    </source>
</reference>
<evidence type="ECO:0000256" key="2">
    <source>
        <dbReference type="ARBA" id="ARBA00023002"/>
    </source>
</evidence>
<keyword evidence="2" id="KW-0560">Oxidoreductase</keyword>
<organism evidence="4 5">
    <name type="scientific">Xylocopilactobacillus apicola</name>
    <dbReference type="NCBI Taxonomy" id="2932184"/>
    <lineage>
        <taxon>Bacteria</taxon>
        <taxon>Bacillati</taxon>
        <taxon>Bacillota</taxon>
        <taxon>Bacilli</taxon>
        <taxon>Lactobacillales</taxon>
        <taxon>Lactobacillaceae</taxon>
        <taxon>Xylocopilactobacillus</taxon>
    </lineage>
</organism>
<dbReference type="Gene3D" id="3.40.50.360">
    <property type="match status" value="1"/>
</dbReference>
<comment type="similarity">
    <text evidence="1">Belongs to the NAD(P)H dehydrogenase (quinone) family.</text>
</comment>
<dbReference type="GO" id="GO:0003955">
    <property type="term" value="F:NAD(P)H dehydrogenase (quinone) activity"/>
    <property type="evidence" value="ECO:0007669"/>
    <property type="project" value="TreeGrafter"/>
</dbReference>
<gene>
    <name evidence="4" type="ORF">XA3_16500</name>
</gene>
<evidence type="ECO:0000256" key="1">
    <source>
        <dbReference type="ARBA" id="ARBA00006252"/>
    </source>
</evidence>
<dbReference type="EMBL" id="AP026802">
    <property type="protein sequence ID" value="BDR59209.1"/>
    <property type="molecule type" value="Genomic_DNA"/>
</dbReference>
<dbReference type="PANTHER" id="PTHR10204">
    <property type="entry name" value="NAD P H OXIDOREDUCTASE-RELATED"/>
    <property type="match status" value="1"/>
</dbReference>
<dbReference type="AlphaFoldDB" id="A0AAU9DSY2"/>
<keyword evidence="5" id="KW-1185">Reference proteome</keyword>
<evidence type="ECO:0000313" key="4">
    <source>
        <dbReference type="EMBL" id="BDR59209.1"/>
    </source>
</evidence>
<dbReference type="PANTHER" id="PTHR10204:SF34">
    <property type="entry name" value="NAD(P)H DEHYDROGENASE [QUINONE] 1 ISOFORM 1"/>
    <property type="match status" value="1"/>
</dbReference>
<dbReference type="Proteomes" id="UP001321861">
    <property type="component" value="Chromosome"/>
</dbReference>
<dbReference type="GO" id="GO:0005829">
    <property type="term" value="C:cytosol"/>
    <property type="evidence" value="ECO:0007669"/>
    <property type="project" value="TreeGrafter"/>
</dbReference>
<dbReference type="Pfam" id="PF02525">
    <property type="entry name" value="Flavodoxin_2"/>
    <property type="match status" value="1"/>
</dbReference>
<protein>
    <submittedName>
        <fullName evidence="4">NAD(P)H dehydrogenase (Quinone)</fullName>
    </submittedName>
</protein>